<dbReference type="Proteomes" id="UP000676409">
    <property type="component" value="Chromosome"/>
</dbReference>
<dbReference type="InterPro" id="IPR010593">
    <property type="entry name" value="DUF1159"/>
</dbReference>
<accession>A0A975FYD5</accession>
<keyword evidence="3" id="KW-1185">Reference proteome</keyword>
<evidence type="ECO:0000313" key="2">
    <source>
        <dbReference type="EMBL" id="QUD87102.1"/>
    </source>
</evidence>
<dbReference type="KEGG" id="caul:KCG34_18845"/>
<gene>
    <name evidence="2" type="ORF">KCG34_18845</name>
</gene>
<sequence>MQRPLPSPEEASRILAEKRTRPVRRVAPSAGKALNGLIKQLDERFGQGPEGLQARWREIVGEAIAARTEPVKLSKGRGGAGAALELKVDGPAATLIQHQAADIISRVNLFLGAGAVERLRIVQGVVRRPPPAATKAAETRRRKAKPLDAAAEAELEASLARGTDLGLTAALRTLGREVLRRGS</sequence>
<name>A0A975FYD5_9CAUL</name>
<feature type="compositionally biased region" description="Basic and acidic residues" evidence="1">
    <location>
        <begin position="10"/>
        <end position="20"/>
    </location>
</feature>
<organism evidence="2 3">
    <name type="scientific">Phenylobacterium montanum</name>
    <dbReference type="NCBI Taxonomy" id="2823693"/>
    <lineage>
        <taxon>Bacteria</taxon>
        <taxon>Pseudomonadati</taxon>
        <taxon>Pseudomonadota</taxon>
        <taxon>Alphaproteobacteria</taxon>
        <taxon>Caulobacterales</taxon>
        <taxon>Caulobacteraceae</taxon>
        <taxon>Phenylobacterium</taxon>
    </lineage>
</organism>
<reference evidence="2" key="1">
    <citation type="submission" date="2021-04" db="EMBL/GenBank/DDBJ databases">
        <title>The complete genome sequence of Caulobacter sp. S6.</title>
        <authorList>
            <person name="Tang Y."/>
            <person name="Ouyang W."/>
            <person name="Liu Q."/>
            <person name="Huang B."/>
            <person name="Guo Z."/>
            <person name="Lei P."/>
        </authorList>
    </citation>
    <scope>NUCLEOTIDE SEQUENCE</scope>
    <source>
        <strain evidence="2">S6</strain>
    </source>
</reference>
<dbReference type="InterPro" id="IPR007922">
    <property type="entry name" value="DciA-like"/>
</dbReference>
<feature type="region of interest" description="Disordered" evidence="1">
    <location>
        <begin position="130"/>
        <end position="149"/>
    </location>
</feature>
<evidence type="ECO:0000256" key="1">
    <source>
        <dbReference type="SAM" id="MobiDB-lite"/>
    </source>
</evidence>
<dbReference type="Pfam" id="PF05258">
    <property type="entry name" value="DciA"/>
    <property type="match status" value="1"/>
</dbReference>
<evidence type="ECO:0000313" key="3">
    <source>
        <dbReference type="Proteomes" id="UP000676409"/>
    </source>
</evidence>
<feature type="region of interest" description="Disordered" evidence="1">
    <location>
        <begin position="1"/>
        <end position="22"/>
    </location>
</feature>
<dbReference type="AlphaFoldDB" id="A0A975FYD5"/>
<proteinExistence type="predicted"/>
<dbReference type="RefSeq" id="WP_211937154.1">
    <property type="nucleotide sequence ID" value="NZ_CP073078.1"/>
</dbReference>
<dbReference type="EMBL" id="CP073078">
    <property type="protein sequence ID" value="QUD87102.1"/>
    <property type="molecule type" value="Genomic_DNA"/>
</dbReference>
<protein>
    <submittedName>
        <fullName evidence="2">DUF721 domain-containing protein</fullName>
    </submittedName>
</protein>
<dbReference type="PIRSF" id="PIRSF032064">
    <property type="entry name" value="UCP032064"/>
    <property type="match status" value="1"/>
</dbReference>